<evidence type="ECO:0000256" key="1">
    <source>
        <dbReference type="SAM" id="MobiDB-lite"/>
    </source>
</evidence>
<feature type="region of interest" description="Disordered" evidence="1">
    <location>
        <begin position="1"/>
        <end position="41"/>
    </location>
</feature>
<organism evidence="2 3">
    <name type="scientific">Gryllus longicercus</name>
    <dbReference type="NCBI Taxonomy" id="2509291"/>
    <lineage>
        <taxon>Eukaryota</taxon>
        <taxon>Metazoa</taxon>
        <taxon>Ecdysozoa</taxon>
        <taxon>Arthropoda</taxon>
        <taxon>Hexapoda</taxon>
        <taxon>Insecta</taxon>
        <taxon>Pterygota</taxon>
        <taxon>Neoptera</taxon>
        <taxon>Polyneoptera</taxon>
        <taxon>Orthoptera</taxon>
        <taxon>Ensifera</taxon>
        <taxon>Gryllidea</taxon>
        <taxon>Grylloidea</taxon>
        <taxon>Gryllidae</taxon>
        <taxon>Gryllinae</taxon>
        <taxon>Gryllus</taxon>
    </lineage>
</organism>
<name>A0AAN9W1A7_9ORTH</name>
<comment type="caution">
    <text evidence="2">The sequence shown here is derived from an EMBL/GenBank/DDBJ whole genome shotgun (WGS) entry which is preliminary data.</text>
</comment>
<dbReference type="Proteomes" id="UP001378592">
    <property type="component" value="Unassembled WGS sequence"/>
</dbReference>
<feature type="compositionally biased region" description="Basic residues" evidence="1">
    <location>
        <begin position="31"/>
        <end position="41"/>
    </location>
</feature>
<protein>
    <submittedName>
        <fullName evidence="2">Uncharacterized protein</fullName>
    </submittedName>
</protein>
<feature type="compositionally biased region" description="Polar residues" evidence="1">
    <location>
        <begin position="1"/>
        <end position="10"/>
    </location>
</feature>
<reference evidence="2 3" key="1">
    <citation type="submission" date="2024-03" db="EMBL/GenBank/DDBJ databases">
        <title>The genome assembly and annotation of the cricket Gryllus longicercus Weissman &amp; Gray.</title>
        <authorList>
            <person name="Szrajer S."/>
            <person name="Gray D."/>
            <person name="Ylla G."/>
        </authorList>
    </citation>
    <scope>NUCLEOTIDE SEQUENCE [LARGE SCALE GENOMIC DNA]</scope>
    <source>
        <strain evidence="2">DAG 2021-001</strain>
        <tissue evidence="2">Whole body minus gut</tissue>
    </source>
</reference>
<gene>
    <name evidence="2" type="ORF">R5R35_004658</name>
</gene>
<sequence>MEPHQGNQIPLSGGESVDNKRGNATSSSSISKRRKKRKGKAKKYNKFTAIAGCKVYAEFPRWSPAFIRLMLDFMHNGRTCPKLTRRIEKVPVEERQSLWDELVSKLEPPTFRNVLDYIKKFLKINTRNNEVLEPPKFRIPLCNHCGFLNIHNVQNVIICFRCKRKLPSPEMA</sequence>
<keyword evidence="3" id="KW-1185">Reference proteome</keyword>
<evidence type="ECO:0000313" key="2">
    <source>
        <dbReference type="EMBL" id="KAK7874116.1"/>
    </source>
</evidence>
<evidence type="ECO:0000313" key="3">
    <source>
        <dbReference type="Proteomes" id="UP001378592"/>
    </source>
</evidence>
<dbReference type="AlphaFoldDB" id="A0AAN9W1A7"/>
<proteinExistence type="predicted"/>
<accession>A0AAN9W1A7</accession>
<dbReference type="EMBL" id="JAZDUA010000005">
    <property type="protein sequence ID" value="KAK7874116.1"/>
    <property type="molecule type" value="Genomic_DNA"/>
</dbReference>